<name>A0AAN7UZH1_9PEZI</name>
<evidence type="ECO:0000313" key="2">
    <source>
        <dbReference type="Proteomes" id="UP001305414"/>
    </source>
</evidence>
<dbReference type="AlphaFoldDB" id="A0AAN7UZH1"/>
<protein>
    <submittedName>
        <fullName evidence="1">Uncharacterized protein</fullName>
    </submittedName>
</protein>
<dbReference type="Proteomes" id="UP001305414">
    <property type="component" value="Unassembled WGS sequence"/>
</dbReference>
<comment type="caution">
    <text evidence="1">The sequence shown here is derived from an EMBL/GenBank/DDBJ whole genome shotgun (WGS) entry which is preliminary data.</text>
</comment>
<reference evidence="1 2" key="1">
    <citation type="submission" date="2023-10" db="EMBL/GenBank/DDBJ databases">
        <title>Draft genome sequence of Xylaria bambusicola isolate GMP-LS, the root and basal stem rot pathogen of sugarcane in Indonesia.</title>
        <authorList>
            <person name="Selvaraj P."/>
            <person name="Muralishankar V."/>
            <person name="Muruganantham S."/>
            <person name="Sp S."/>
            <person name="Haryani S."/>
            <person name="Lau K.J.X."/>
            <person name="Naqvi N.I."/>
        </authorList>
    </citation>
    <scope>NUCLEOTIDE SEQUENCE [LARGE SCALE GENOMIC DNA]</scope>
    <source>
        <strain evidence="1">GMP-LS</strain>
    </source>
</reference>
<gene>
    <name evidence="1" type="ORF">RRF57_011393</name>
</gene>
<evidence type="ECO:0000313" key="1">
    <source>
        <dbReference type="EMBL" id="KAK5635681.1"/>
    </source>
</evidence>
<keyword evidence="2" id="KW-1185">Reference proteome</keyword>
<sequence length="82" mass="8903">MVASNAATAVSFFSGRLTTNQVRFAGGANVLSSKEVTTPKFDPAPSMPQKRSEFSMAEEWTRVPFANTMFNPTIQSSASPWV</sequence>
<organism evidence="1 2">
    <name type="scientific">Xylaria bambusicola</name>
    <dbReference type="NCBI Taxonomy" id="326684"/>
    <lineage>
        <taxon>Eukaryota</taxon>
        <taxon>Fungi</taxon>
        <taxon>Dikarya</taxon>
        <taxon>Ascomycota</taxon>
        <taxon>Pezizomycotina</taxon>
        <taxon>Sordariomycetes</taxon>
        <taxon>Xylariomycetidae</taxon>
        <taxon>Xylariales</taxon>
        <taxon>Xylariaceae</taxon>
        <taxon>Xylaria</taxon>
    </lineage>
</organism>
<proteinExistence type="predicted"/>
<dbReference type="EMBL" id="JAWHQM010000056">
    <property type="protein sequence ID" value="KAK5635681.1"/>
    <property type="molecule type" value="Genomic_DNA"/>
</dbReference>
<accession>A0AAN7UZH1</accession>